<feature type="chain" id="PRO_5040331133" evidence="2">
    <location>
        <begin position="16"/>
        <end position="317"/>
    </location>
</feature>
<accession>A0A9N9X6V6</accession>
<feature type="signal peptide" evidence="2">
    <location>
        <begin position="1"/>
        <end position="15"/>
    </location>
</feature>
<dbReference type="AlphaFoldDB" id="A0A9N9X6V6"/>
<feature type="region of interest" description="Disordered" evidence="1">
    <location>
        <begin position="266"/>
        <end position="288"/>
    </location>
</feature>
<proteinExistence type="predicted"/>
<evidence type="ECO:0000256" key="2">
    <source>
        <dbReference type="SAM" id="SignalP"/>
    </source>
</evidence>
<reference evidence="3" key="1">
    <citation type="submission" date="2022-01" db="EMBL/GenBank/DDBJ databases">
        <authorList>
            <person name="King R."/>
        </authorList>
    </citation>
    <scope>NUCLEOTIDE SEQUENCE</scope>
</reference>
<evidence type="ECO:0000313" key="3">
    <source>
        <dbReference type="EMBL" id="CAG9827095.1"/>
    </source>
</evidence>
<keyword evidence="2" id="KW-0732">Signal</keyword>
<protein>
    <submittedName>
        <fullName evidence="3">Uncharacterized protein</fullName>
    </submittedName>
</protein>
<sequence length="317" mass="35551">MKLLFFLAVLTIVHSEQITKVRKLIQSFNYEDDETEKLISETRTLIATTKAEMVSLQNTAGILMENNIQILERNIQNLSDYSNNRTSDLIVFLKNEIDLAVSNKRATDPVKEECLLVYDYLSTLQTSFEKRLEVSLTTAIRNANLTVRKDFESMDIRLLELVTLNRTLDICEEVSACVLEVSQKVVDYNTEFIAEFTDINTRMSSVPQDALNAAILNANSSVNEDENYACNSAIIMMSCVESFDNNTTDTTTTWLPSNLPSTTSPISTITSTYGPSTDTTMSTSSEISPSYESTTIDVTTVGPNPIYTKCRLNNYTF</sequence>
<dbReference type="Proteomes" id="UP001153709">
    <property type="component" value="Chromosome 1"/>
</dbReference>
<name>A0A9N9X6V6_DIABA</name>
<organism evidence="3 4">
    <name type="scientific">Diabrotica balteata</name>
    <name type="common">Banded cucumber beetle</name>
    <dbReference type="NCBI Taxonomy" id="107213"/>
    <lineage>
        <taxon>Eukaryota</taxon>
        <taxon>Metazoa</taxon>
        <taxon>Ecdysozoa</taxon>
        <taxon>Arthropoda</taxon>
        <taxon>Hexapoda</taxon>
        <taxon>Insecta</taxon>
        <taxon>Pterygota</taxon>
        <taxon>Neoptera</taxon>
        <taxon>Endopterygota</taxon>
        <taxon>Coleoptera</taxon>
        <taxon>Polyphaga</taxon>
        <taxon>Cucujiformia</taxon>
        <taxon>Chrysomeloidea</taxon>
        <taxon>Chrysomelidae</taxon>
        <taxon>Galerucinae</taxon>
        <taxon>Diabroticina</taxon>
        <taxon>Diabroticites</taxon>
        <taxon>Diabrotica</taxon>
    </lineage>
</organism>
<evidence type="ECO:0000313" key="4">
    <source>
        <dbReference type="Proteomes" id="UP001153709"/>
    </source>
</evidence>
<dbReference type="EMBL" id="OU898276">
    <property type="protein sequence ID" value="CAG9827095.1"/>
    <property type="molecule type" value="Genomic_DNA"/>
</dbReference>
<evidence type="ECO:0000256" key="1">
    <source>
        <dbReference type="SAM" id="MobiDB-lite"/>
    </source>
</evidence>
<keyword evidence="4" id="KW-1185">Reference proteome</keyword>
<dbReference type="OrthoDB" id="6768938at2759"/>
<gene>
    <name evidence="3" type="ORF">DIABBA_LOCUS1132</name>
</gene>